<evidence type="ECO:0000313" key="3">
    <source>
        <dbReference type="Proteomes" id="UP000245938"/>
    </source>
</evidence>
<dbReference type="Proteomes" id="UP000245938">
    <property type="component" value="Unassembled WGS sequence"/>
</dbReference>
<dbReference type="PANTHER" id="PTHR43306:SF1">
    <property type="entry name" value="7,8-DIHYDRO-6-HYDROXYMETHYLPTERIN DIMETHYLTRANSFERASE"/>
    <property type="match status" value="1"/>
</dbReference>
<keyword evidence="3" id="KW-1185">Reference proteome</keyword>
<feature type="domain" description="HMPTM N-terminal zinc ribbon" evidence="1">
    <location>
        <begin position="14"/>
        <end position="56"/>
    </location>
</feature>
<dbReference type="InterPro" id="IPR034474">
    <property type="entry name" value="Methyltransferase_Class_D"/>
</dbReference>
<evidence type="ECO:0000259" key="1">
    <source>
        <dbReference type="Pfam" id="PF23545"/>
    </source>
</evidence>
<proteinExistence type="predicted"/>
<dbReference type="PANTHER" id="PTHR43306">
    <property type="entry name" value="7,8-DIHYDRO-6-HYDROXYMETHYLPTERIN DIMETHYLTRANSFERASE"/>
    <property type="match status" value="1"/>
</dbReference>
<reference evidence="2 3" key="1">
    <citation type="submission" date="2018-05" db="EMBL/GenBank/DDBJ databases">
        <title>Kurthia sibirica genome sequence.</title>
        <authorList>
            <person name="Maclea K.S."/>
            <person name="Goen A.E."/>
        </authorList>
    </citation>
    <scope>NUCLEOTIDE SEQUENCE [LARGE SCALE GENOMIC DNA]</scope>
    <source>
        <strain evidence="2 3">ATCC 49154</strain>
    </source>
</reference>
<evidence type="ECO:0000313" key="2">
    <source>
        <dbReference type="EMBL" id="PWI22552.1"/>
    </source>
</evidence>
<dbReference type="Pfam" id="PF23545">
    <property type="entry name" value="Zn_ribbon_HMPTM"/>
    <property type="match status" value="1"/>
</dbReference>
<protein>
    <submittedName>
        <fullName evidence="2">Radical SAM protein</fullName>
    </submittedName>
</protein>
<feature type="non-terminal residue" evidence="2">
    <location>
        <position position="69"/>
    </location>
</feature>
<gene>
    <name evidence="2" type="ORF">DEX24_16815</name>
</gene>
<dbReference type="EMBL" id="QFVR01000060">
    <property type="protein sequence ID" value="PWI22552.1"/>
    <property type="molecule type" value="Genomic_DNA"/>
</dbReference>
<dbReference type="AlphaFoldDB" id="A0A2U3ADB7"/>
<name>A0A2U3ADB7_9BACL</name>
<sequence>MNAPLRKARPYIFWGQTQSLCETCLTLVPTKIQISGNEVWYEKRCKQHGVQSTLVSTDQAYWRLCKDFI</sequence>
<comment type="caution">
    <text evidence="2">The sequence shown here is derived from an EMBL/GenBank/DDBJ whole genome shotgun (WGS) entry which is preliminary data.</text>
</comment>
<organism evidence="2 3">
    <name type="scientific">Kurthia sibirica</name>
    <dbReference type="NCBI Taxonomy" id="202750"/>
    <lineage>
        <taxon>Bacteria</taxon>
        <taxon>Bacillati</taxon>
        <taxon>Bacillota</taxon>
        <taxon>Bacilli</taxon>
        <taxon>Bacillales</taxon>
        <taxon>Caryophanaceae</taxon>
        <taxon>Kurthia</taxon>
    </lineage>
</organism>
<accession>A0A2U3ADB7</accession>
<dbReference type="InterPro" id="IPR056488">
    <property type="entry name" value="Zn_ribbon_HMPTM"/>
</dbReference>